<dbReference type="InterPro" id="IPR023192">
    <property type="entry name" value="TGS-like_dom_sf"/>
</dbReference>
<dbReference type="InterPro" id="IPR027417">
    <property type="entry name" value="P-loop_NTPase"/>
</dbReference>
<keyword evidence="3" id="KW-0067">ATP-binding</keyword>
<evidence type="ECO:0000259" key="4">
    <source>
        <dbReference type="PROSITE" id="PS51710"/>
    </source>
</evidence>
<evidence type="ECO:0000256" key="1">
    <source>
        <dbReference type="ARBA" id="ARBA00022723"/>
    </source>
</evidence>
<name>A0A0S4JQX4_BODSA</name>
<feature type="domain" description="OBG-type G" evidence="4">
    <location>
        <begin position="12"/>
        <end position="263"/>
    </location>
</feature>
<dbReference type="Pfam" id="PF01926">
    <property type="entry name" value="MMR_HSR1"/>
    <property type="match status" value="1"/>
</dbReference>
<dbReference type="GO" id="GO:0005525">
    <property type="term" value="F:GTP binding"/>
    <property type="evidence" value="ECO:0007669"/>
    <property type="project" value="InterPro"/>
</dbReference>
<sequence>MLRCTVILFKRRGAGIVGLPNIGKSTLFNALTCSQQAKTGNFPFCTIDANLARVPVYDERLRKLAAFTGAQKIVDVEVDLADVAGLIAGASKGEGLGNKFLNDIRPCNIILHLVRCFESAKDGFDAPHPLDDIAVIMNELVLSDLELMEKRHSKLARAKKSSDPEVLFSKKVVDWLTEGKPVKDLPLAKAQHALEASWVKEFDLLSSKPMLYVLNVDDESVKTGNSFSKIVEDAFGNDNTVRVSAAIEEQTSQMGNREERMEFLKAYDIEVPSADVLMARVHKMLDLQSFFTVGPLMAHGWSVKRGATAKEASGEIHGDFEKHFLSAKVSRWDTFLTRANLASAELMMEGVGEKYVMQDGEVFIVQHDARK</sequence>
<dbReference type="PANTHER" id="PTHR23305">
    <property type="entry name" value="OBG GTPASE FAMILY"/>
    <property type="match status" value="1"/>
</dbReference>
<dbReference type="GO" id="GO:0046872">
    <property type="term" value="F:metal ion binding"/>
    <property type="evidence" value="ECO:0007669"/>
    <property type="project" value="UniProtKB-KW"/>
</dbReference>
<dbReference type="OMA" id="ARQWTIR"/>
<dbReference type="InterPro" id="IPR012675">
    <property type="entry name" value="Beta-grasp_dom_sf"/>
</dbReference>
<dbReference type="Pfam" id="PF06071">
    <property type="entry name" value="YchF-GTPase_C"/>
    <property type="match status" value="1"/>
</dbReference>
<dbReference type="GO" id="GO:0016887">
    <property type="term" value="F:ATP hydrolysis activity"/>
    <property type="evidence" value="ECO:0007669"/>
    <property type="project" value="InterPro"/>
</dbReference>
<dbReference type="AlphaFoldDB" id="A0A0S4JQX4"/>
<dbReference type="Gene3D" id="1.10.150.300">
    <property type="entry name" value="TGS-like domain"/>
    <property type="match status" value="1"/>
</dbReference>
<dbReference type="SUPFAM" id="SSF81271">
    <property type="entry name" value="TGS-like"/>
    <property type="match status" value="1"/>
</dbReference>
<dbReference type="Gene3D" id="3.10.20.30">
    <property type="match status" value="1"/>
</dbReference>
<keyword evidence="2" id="KW-0547">Nucleotide-binding</keyword>
<dbReference type="NCBIfam" id="TIGR00092">
    <property type="entry name" value="redox-regulated ATPase YchF"/>
    <property type="match status" value="1"/>
</dbReference>
<dbReference type="VEuPathDB" id="TriTrypDB:BSAL_36950"/>
<dbReference type="Gene3D" id="3.40.50.300">
    <property type="entry name" value="P-loop containing nucleotide triphosphate hydrolases"/>
    <property type="match status" value="1"/>
</dbReference>
<dbReference type="EMBL" id="CYKH01002037">
    <property type="protein sequence ID" value="CUG92373.1"/>
    <property type="molecule type" value="Genomic_DNA"/>
</dbReference>
<dbReference type="InterPro" id="IPR013029">
    <property type="entry name" value="YchF_C"/>
</dbReference>
<evidence type="ECO:0000313" key="6">
    <source>
        <dbReference type="Proteomes" id="UP000051952"/>
    </source>
</evidence>
<dbReference type="PIRSF" id="PIRSF006641">
    <property type="entry name" value="CHP00092"/>
    <property type="match status" value="1"/>
</dbReference>
<dbReference type="SUPFAM" id="SSF52540">
    <property type="entry name" value="P-loop containing nucleoside triphosphate hydrolases"/>
    <property type="match status" value="1"/>
</dbReference>
<dbReference type="InterPro" id="IPR012676">
    <property type="entry name" value="TGS-like"/>
</dbReference>
<proteinExistence type="predicted"/>
<keyword evidence="6" id="KW-1185">Reference proteome</keyword>
<accession>A0A0S4JQX4</accession>
<dbReference type="Proteomes" id="UP000051952">
    <property type="component" value="Unassembled WGS sequence"/>
</dbReference>
<evidence type="ECO:0000256" key="3">
    <source>
        <dbReference type="ARBA" id="ARBA00022840"/>
    </source>
</evidence>
<dbReference type="InterPro" id="IPR031167">
    <property type="entry name" value="G_OBG"/>
</dbReference>
<dbReference type="OrthoDB" id="424823at2759"/>
<dbReference type="PANTHER" id="PTHR23305:SF18">
    <property type="entry name" value="OBG-TYPE G DOMAIN-CONTAINING PROTEIN"/>
    <property type="match status" value="1"/>
</dbReference>
<protein>
    <submittedName>
        <fullName evidence="5">GTP-binding protein, putative</fullName>
    </submittedName>
</protein>
<dbReference type="GO" id="GO:0005737">
    <property type="term" value="C:cytoplasm"/>
    <property type="evidence" value="ECO:0007669"/>
    <property type="project" value="TreeGrafter"/>
</dbReference>
<reference evidence="6" key="1">
    <citation type="submission" date="2015-09" db="EMBL/GenBank/DDBJ databases">
        <authorList>
            <consortium name="Pathogen Informatics"/>
        </authorList>
    </citation>
    <scope>NUCLEOTIDE SEQUENCE [LARGE SCALE GENOMIC DNA]</scope>
    <source>
        <strain evidence="6">Lake Konstanz</strain>
    </source>
</reference>
<gene>
    <name evidence="5" type="ORF">BSAL_36950</name>
</gene>
<evidence type="ECO:0000313" key="5">
    <source>
        <dbReference type="EMBL" id="CUG92373.1"/>
    </source>
</evidence>
<organism evidence="5 6">
    <name type="scientific">Bodo saltans</name>
    <name type="common">Flagellated protozoan</name>
    <dbReference type="NCBI Taxonomy" id="75058"/>
    <lineage>
        <taxon>Eukaryota</taxon>
        <taxon>Discoba</taxon>
        <taxon>Euglenozoa</taxon>
        <taxon>Kinetoplastea</taxon>
        <taxon>Metakinetoplastina</taxon>
        <taxon>Eubodonida</taxon>
        <taxon>Bodonidae</taxon>
        <taxon>Bodo</taxon>
    </lineage>
</organism>
<dbReference type="PROSITE" id="PS51710">
    <property type="entry name" value="G_OBG"/>
    <property type="match status" value="1"/>
</dbReference>
<dbReference type="GO" id="GO:0005524">
    <property type="term" value="F:ATP binding"/>
    <property type="evidence" value="ECO:0007669"/>
    <property type="project" value="UniProtKB-KW"/>
</dbReference>
<dbReference type="PRINTS" id="PR00326">
    <property type="entry name" value="GTP1OBG"/>
</dbReference>
<keyword evidence="1" id="KW-0479">Metal-binding</keyword>
<evidence type="ECO:0000256" key="2">
    <source>
        <dbReference type="ARBA" id="ARBA00022741"/>
    </source>
</evidence>
<dbReference type="InterPro" id="IPR006073">
    <property type="entry name" value="GTP-bd"/>
</dbReference>
<dbReference type="InterPro" id="IPR004396">
    <property type="entry name" value="ATPase_YchF/OLA1"/>
</dbReference>